<evidence type="ECO:0000313" key="2">
    <source>
        <dbReference type="EMBL" id="KAF1918121.1"/>
    </source>
</evidence>
<feature type="compositionally biased region" description="Pro residues" evidence="1">
    <location>
        <begin position="53"/>
        <end position="65"/>
    </location>
</feature>
<sequence length="224" mass="22736">MPPIPVHKNAPIKPDGITPITASNTNEDRNTPAPTRTLPASVPATTTADAFLPPAPQPGARPIPPTQAASSSQYAPPPPQPSYTAHHITTSTSQIQPPPQFTHPPPSDSALAGRSTATSTTASKSGPTTLNMGPAASPYQPANAGGGVERRSLEHPPGYQQVPDNAPYAQGGGIGGHAGDASGSGERSGSSGEGVGAQAWNILSQAGEALKKGEEAAWRAMRNK</sequence>
<feature type="compositionally biased region" description="Low complexity" evidence="1">
    <location>
        <begin position="179"/>
        <end position="190"/>
    </location>
</feature>
<accession>A0A6A5QQU5</accession>
<feature type="region of interest" description="Disordered" evidence="1">
    <location>
        <begin position="1"/>
        <end position="199"/>
    </location>
</feature>
<feature type="compositionally biased region" description="Pro residues" evidence="1">
    <location>
        <begin position="96"/>
        <end position="107"/>
    </location>
</feature>
<evidence type="ECO:0000313" key="3">
    <source>
        <dbReference type="Proteomes" id="UP000800096"/>
    </source>
</evidence>
<name>A0A6A5QQU5_AMPQU</name>
<keyword evidence="3" id="KW-1185">Reference proteome</keyword>
<dbReference type="AlphaFoldDB" id="A0A6A5QQU5"/>
<organism evidence="2 3">
    <name type="scientific">Ampelomyces quisqualis</name>
    <name type="common">Powdery mildew agent</name>
    <dbReference type="NCBI Taxonomy" id="50730"/>
    <lineage>
        <taxon>Eukaryota</taxon>
        <taxon>Fungi</taxon>
        <taxon>Dikarya</taxon>
        <taxon>Ascomycota</taxon>
        <taxon>Pezizomycotina</taxon>
        <taxon>Dothideomycetes</taxon>
        <taxon>Pleosporomycetidae</taxon>
        <taxon>Pleosporales</taxon>
        <taxon>Pleosporineae</taxon>
        <taxon>Phaeosphaeriaceae</taxon>
        <taxon>Ampelomyces</taxon>
    </lineage>
</organism>
<dbReference type="OrthoDB" id="5385910at2759"/>
<feature type="compositionally biased region" description="Low complexity" evidence="1">
    <location>
        <begin position="109"/>
        <end position="129"/>
    </location>
</feature>
<reference evidence="2" key="1">
    <citation type="journal article" date="2020" name="Stud. Mycol.">
        <title>101 Dothideomycetes genomes: a test case for predicting lifestyles and emergence of pathogens.</title>
        <authorList>
            <person name="Haridas S."/>
            <person name="Albert R."/>
            <person name="Binder M."/>
            <person name="Bloem J."/>
            <person name="Labutti K."/>
            <person name="Salamov A."/>
            <person name="Andreopoulos B."/>
            <person name="Baker S."/>
            <person name="Barry K."/>
            <person name="Bills G."/>
            <person name="Bluhm B."/>
            <person name="Cannon C."/>
            <person name="Castanera R."/>
            <person name="Culley D."/>
            <person name="Daum C."/>
            <person name="Ezra D."/>
            <person name="Gonzalez J."/>
            <person name="Henrissat B."/>
            <person name="Kuo A."/>
            <person name="Liang C."/>
            <person name="Lipzen A."/>
            <person name="Lutzoni F."/>
            <person name="Magnuson J."/>
            <person name="Mondo S."/>
            <person name="Nolan M."/>
            <person name="Ohm R."/>
            <person name="Pangilinan J."/>
            <person name="Park H.-J."/>
            <person name="Ramirez L."/>
            <person name="Alfaro M."/>
            <person name="Sun H."/>
            <person name="Tritt A."/>
            <person name="Yoshinaga Y."/>
            <person name="Zwiers L.-H."/>
            <person name="Turgeon B."/>
            <person name="Goodwin S."/>
            <person name="Spatafora J."/>
            <person name="Crous P."/>
            <person name="Grigoriev I."/>
        </authorList>
    </citation>
    <scope>NUCLEOTIDE SEQUENCE</scope>
    <source>
        <strain evidence="2">HMLAC05119</strain>
    </source>
</reference>
<protein>
    <submittedName>
        <fullName evidence="2">Uncharacterized protein</fullName>
    </submittedName>
</protein>
<dbReference type="EMBL" id="ML979134">
    <property type="protein sequence ID" value="KAF1918121.1"/>
    <property type="molecule type" value="Genomic_DNA"/>
</dbReference>
<proteinExistence type="predicted"/>
<evidence type="ECO:0000256" key="1">
    <source>
        <dbReference type="SAM" id="MobiDB-lite"/>
    </source>
</evidence>
<gene>
    <name evidence="2" type="ORF">BDU57DRAFT_187820</name>
</gene>
<dbReference type="Proteomes" id="UP000800096">
    <property type="component" value="Unassembled WGS sequence"/>
</dbReference>